<sequence>MSPKESVWSCYVGNNPNPCPEEGSSAVESWIHRPASFNRRLLKKRKHLNGHLCDQTTPELY</sequence>
<accession>A0ABU7B2W7</accession>
<reference evidence="1 2" key="1">
    <citation type="submission" date="2021-07" db="EMBL/GenBank/DDBJ databases">
        <authorList>
            <person name="Palmer J.M."/>
        </authorList>
    </citation>
    <scope>NUCLEOTIDE SEQUENCE [LARGE SCALE GENOMIC DNA]</scope>
    <source>
        <strain evidence="1 2">AT_MEX2019</strain>
        <tissue evidence="1">Muscle</tissue>
    </source>
</reference>
<evidence type="ECO:0000313" key="1">
    <source>
        <dbReference type="EMBL" id="MED6244351.1"/>
    </source>
</evidence>
<comment type="caution">
    <text evidence="1">The sequence shown here is derived from an EMBL/GenBank/DDBJ whole genome shotgun (WGS) entry which is preliminary data.</text>
</comment>
<gene>
    <name evidence="1" type="ORF">ATANTOWER_005860</name>
</gene>
<name>A0ABU7B2W7_9TELE</name>
<dbReference type="Proteomes" id="UP001345963">
    <property type="component" value="Unassembled WGS sequence"/>
</dbReference>
<protein>
    <submittedName>
        <fullName evidence="1">Uncharacterized protein</fullName>
    </submittedName>
</protein>
<evidence type="ECO:0000313" key="2">
    <source>
        <dbReference type="Proteomes" id="UP001345963"/>
    </source>
</evidence>
<organism evidence="1 2">
    <name type="scientific">Ataeniobius toweri</name>
    <dbReference type="NCBI Taxonomy" id="208326"/>
    <lineage>
        <taxon>Eukaryota</taxon>
        <taxon>Metazoa</taxon>
        <taxon>Chordata</taxon>
        <taxon>Craniata</taxon>
        <taxon>Vertebrata</taxon>
        <taxon>Euteleostomi</taxon>
        <taxon>Actinopterygii</taxon>
        <taxon>Neopterygii</taxon>
        <taxon>Teleostei</taxon>
        <taxon>Neoteleostei</taxon>
        <taxon>Acanthomorphata</taxon>
        <taxon>Ovalentaria</taxon>
        <taxon>Atherinomorphae</taxon>
        <taxon>Cyprinodontiformes</taxon>
        <taxon>Goodeidae</taxon>
        <taxon>Ataeniobius</taxon>
    </lineage>
</organism>
<feature type="non-terminal residue" evidence="1">
    <location>
        <position position="61"/>
    </location>
</feature>
<proteinExistence type="predicted"/>
<dbReference type="EMBL" id="JAHUTI010039504">
    <property type="protein sequence ID" value="MED6244351.1"/>
    <property type="molecule type" value="Genomic_DNA"/>
</dbReference>
<keyword evidence="2" id="KW-1185">Reference proteome</keyword>